<dbReference type="PROSITE" id="PS51729">
    <property type="entry name" value="GNAT_YJDJ"/>
    <property type="match status" value="1"/>
</dbReference>
<evidence type="ECO:0000259" key="1">
    <source>
        <dbReference type="PROSITE" id="PS51186"/>
    </source>
</evidence>
<dbReference type="GO" id="GO:0016747">
    <property type="term" value="F:acyltransferase activity, transferring groups other than amino-acyl groups"/>
    <property type="evidence" value="ECO:0007669"/>
    <property type="project" value="InterPro"/>
</dbReference>
<comment type="caution">
    <text evidence="3">The sequence shown here is derived from an EMBL/GenBank/DDBJ whole genome shotgun (WGS) entry which is preliminary data.</text>
</comment>
<dbReference type="InterPro" id="IPR045057">
    <property type="entry name" value="Gcn5-rel_NAT"/>
</dbReference>
<name>A0A7C3F584_9CREN</name>
<dbReference type="PANTHER" id="PTHR31435">
    <property type="entry name" value="PROTEIN NATD1"/>
    <property type="match status" value="1"/>
</dbReference>
<dbReference type="EMBL" id="DSTX01000013">
    <property type="protein sequence ID" value="HFK21166.1"/>
    <property type="molecule type" value="Genomic_DNA"/>
</dbReference>
<feature type="domain" description="N-acetyltransferase" evidence="2">
    <location>
        <begin position="6"/>
        <end position="92"/>
    </location>
</feature>
<dbReference type="InterPro" id="IPR016181">
    <property type="entry name" value="Acyl_CoA_acyltransferase"/>
</dbReference>
<gene>
    <name evidence="3" type="ORF">ENS19_07830</name>
</gene>
<evidence type="ECO:0000259" key="2">
    <source>
        <dbReference type="PROSITE" id="PS51729"/>
    </source>
</evidence>
<accession>A0A7C3F584</accession>
<sequence length="94" mass="10837">MVLELDYDVKANAIRIKVDDKNYAYVKFHLEGKKIFLDSTYTPEEHRGKGIGGELMKASMDYAEKNGLLIVPVCAFATEYFKRHPQYDRFLSKG</sequence>
<keyword evidence="3" id="KW-0808">Transferase</keyword>
<dbReference type="Pfam" id="PF14542">
    <property type="entry name" value="Acetyltransf_CG"/>
    <property type="match status" value="1"/>
</dbReference>
<reference evidence="3" key="1">
    <citation type="journal article" date="2020" name="mSystems">
        <title>Genome- and Community-Level Interaction Insights into Carbon Utilization and Element Cycling Functions of Hydrothermarchaeota in Hydrothermal Sediment.</title>
        <authorList>
            <person name="Zhou Z."/>
            <person name="Liu Y."/>
            <person name="Xu W."/>
            <person name="Pan J."/>
            <person name="Luo Z.H."/>
            <person name="Li M."/>
        </authorList>
    </citation>
    <scope>NUCLEOTIDE SEQUENCE [LARGE SCALE GENOMIC DNA]</scope>
    <source>
        <strain evidence="3">SpSt-468</strain>
    </source>
</reference>
<dbReference type="CDD" id="cd04301">
    <property type="entry name" value="NAT_SF"/>
    <property type="match status" value="1"/>
</dbReference>
<dbReference type="PANTHER" id="PTHR31435:SF9">
    <property type="entry name" value="PROTEIN NATD1"/>
    <property type="match status" value="1"/>
</dbReference>
<dbReference type="InterPro" id="IPR031165">
    <property type="entry name" value="GNAT_YJDJ"/>
</dbReference>
<dbReference type="AlphaFoldDB" id="A0A7C3F584"/>
<dbReference type="InterPro" id="IPR000182">
    <property type="entry name" value="GNAT_dom"/>
</dbReference>
<proteinExistence type="predicted"/>
<feature type="domain" description="N-acetyltransferase" evidence="1">
    <location>
        <begin position="1"/>
        <end position="94"/>
    </location>
</feature>
<protein>
    <submittedName>
        <fullName evidence="3">N-acetyltransferase</fullName>
    </submittedName>
</protein>
<organism evidence="3">
    <name type="scientific">Candidatus Methanomethylicus mesodigestus</name>
    <dbReference type="NCBI Taxonomy" id="1867258"/>
    <lineage>
        <taxon>Archaea</taxon>
        <taxon>Thermoproteota</taxon>
        <taxon>Methanosuratincolia</taxon>
        <taxon>Candidatus Methanomethylicales</taxon>
        <taxon>Candidatus Methanomethylicaceae</taxon>
        <taxon>Candidatus Methanomethylicus</taxon>
    </lineage>
</organism>
<dbReference type="SUPFAM" id="SSF55729">
    <property type="entry name" value="Acyl-CoA N-acyltransferases (Nat)"/>
    <property type="match status" value="1"/>
</dbReference>
<dbReference type="PROSITE" id="PS51186">
    <property type="entry name" value="GNAT"/>
    <property type="match status" value="1"/>
</dbReference>
<evidence type="ECO:0000313" key="3">
    <source>
        <dbReference type="EMBL" id="HFK21166.1"/>
    </source>
</evidence>
<dbReference type="Gene3D" id="3.40.630.30">
    <property type="match status" value="1"/>
</dbReference>